<evidence type="ECO:0000313" key="8">
    <source>
        <dbReference type="EMBL" id="MBE8713198.1"/>
    </source>
</evidence>
<keyword evidence="2 5" id="KW-0812">Transmembrane</keyword>
<evidence type="ECO:0000256" key="1">
    <source>
        <dbReference type="ARBA" id="ARBA00004141"/>
    </source>
</evidence>
<feature type="transmembrane region" description="Helical" evidence="5">
    <location>
        <begin position="198"/>
        <end position="215"/>
    </location>
</feature>
<dbReference type="SUPFAM" id="SSF144091">
    <property type="entry name" value="Rhomboid-like"/>
    <property type="match status" value="1"/>
</dbReference>
<feature type="domain" description="Peptidase S54 rhomboid" evidence="6">
    <location>
        <begin position="71"/>
        <end position="197"/>
    </location>
</feature>
<feature type="transmembrane region" description="Helical" evidence="5">
    <location>
        <begin position="21"/>
        <end position="41"/>
    </location>
</feature>
<dbReference type="Gene3D" id="1.20.1540.10">
    <property type="entry name" value="Rhomboid-like"/>
    <property type="match status" value="1"/>
</dbReference>
<evidence type="ECO:0000259" key="6">
    <source>
        <dbReference type="Pfam" id="PF01694"/>
    </source>
</evidence>
<dbReference type="InterPro" id="IPR046483">
    <property type="entry name" value="DUF6576"/>
</dbReference>
<dbReference type="InterPro" id="IPR035952">
    <property type="entry name" value="Rhomboid-like_sf"/>
</dbReference>
<dbReference type="GO" id="GO:0016020">
    <property type="term" value="C:membrane"/>
    <property type="evidence" value="ECO:0007669"/>
    <property type="project" value="UniProtKB-SubCell"/>
</dbReference>
<name>A0A928UUK4_9SPHI</name>
<dbReference type="Pfam" id="PF01694">
    <property type="entry name" value="Rhomboid"/>
    <property type="match status" value="1"/>
</dbReference>
<dbReference type="InterPro" id="IPR022764">
    <property type="entry name" value="Peptidase_S54_rhomboid_dom"/>
</dbReference>
<feature type="transmembrane region" description="Helical" evidence="5">
    <location>
        <begin position="80"/>
        <end position="99"/>
    </location>
</feature>
<evidence type="ECO:0000256" key="4">
    <source>
        <dbReference type="ARBA" id="ARBA00023136"/>
    </source>
</evidence>
<dbReference type="AlphaFoldDB" id="A0A928UUK4"/>
<protein>
    <submittedName>
        <fullName evidence="8">Peptidase S54</fullName>
    </submittedName>
</protein>
<keyword evidence="9" id="KW-1185">Reference proteome</keyword>
<accession>A0A928UUK4</accession>
<feature type="transmembrane region" description="Helical" evidence="5">
    <location>
        <begin position="173"/>
        <end position="192"/>
    </location>
</feature>
<comment type="caution">
    <text evidence="8">The sequence shown here is derived from an EMBL/GenBank/DDBJ whole genome shotgun (WGS) entry which is preliminary data.</text>
</comment>
<sequence length="288" mass="32995">MRSTYAIKDFWKETYKTDSPIPFIITAQVVVFLVVHLFKLLSDTENMSTSVYAWVFEQGSLPNSFAHFIKQPWSILTYSFLYANIFNLLFDCLWLYFIGNTFLNLLNRRQFLTVYCGGALLGGALYLLFNEFPVFSSNSPYLNTSSMALGALIMSTTTLVPRSELRLFLFGNVKLYVLAAIFLILQFGYFFLNDKTAAISYSLVILTGYLFMQALKNGKDWSLVFKKRQKRKLKVVHHAAKRYASTNKQNELSNQEVIDGILDKISADGYESLTSQEKETLFKASKED</sequence>
<dbReference type="GO" id="GO:0004252">
    <property type="term" value="F:serine-type endopeptidase activity"/>
    <property type="evidence" value="ECO:0007669"/>
    <property type="project" value="InterPro"/>
</dbReference>
<evidence type="ECO:0000256" key="2">
    <source>
        <dbReference type="ARBA" id="ARBA00022692"/>
    </source>
</evidence>
<feature type="domain" description="DUF6576" evidence="7">
    <location>
        <begin position="253"/>
        <end position="286"/>
    </location>
</feature>
<evidence type="ECO:0000259" key="7">
    <source>
        <dbReference type="Pfam" id="PF20216"/>
    </source>
</evidence>
<dbReference type="RefSeq" id="WP_196935549.1">
    <property type="nucleotide sequence ID" value="NZ_MU158698.1"/>
</dbReference>
<feature type="transmembrane region" description="Helical" evidence="5">
    <location>
        <begin position="111"/>
        <end position="129"/>
    </location>
</feature>
<proteinExistence type="predicted"/>
<comment type="subcellular location">
    <subcellularLocation>
        <location evidence="1">Membrane</location>
        <topology evidence="1">Multi-pass membrane protein</topology>
    </subcellularLocation>
</comment>
<dbReference type="Pfam" id="PF20216">
    <property type="entry name" value="DUF6576"/>
    <property type="match status" value="1"/>
</dbReference>
<reference evidence="8" key="1">
    <citation type="submission" date="2018-02" db="EMBL/GenBank/DDBJ databases">
        <authorList>
            <person name="Vasarhelyi B.M."/>
            <person name="Deshmukh S."/>
            <person name="Balint B."/>
            <person name="Kukolya J."/>
        </authorList>
    </citation>
    <scope>NUCLEOTIDE SEQUENCE</scope>
    <source>
        <strain evidence="8">KB22</strain>
    </source>
</reference>
<evidence type="ECO:0000256" key="3">
    <source>
        <dbReference type="ARBA" id="ARBA00022989"/>
    </source>
</evidence>
<dbReference type="EMBL" id="PRDK01000003">
    <property type="protein sequence ID" value="MBE8713198.1"/>
    <property type="molecule type" value="Genomic_DNA"/>
</dbReference>
<evidence type="ECO:0000256" key="5">
    <source>
        <dbReference type="SAM" id="Phobius"/>
    </source>
</evidence>
<keyword evidence="4 5" id="KW-0472">Membrane</keyword>
<gene>
    <name evidence="8" type="ORF">C4F49_05865</name>
</gene>
<evidence type="ECO:0000313" key="9">
    <source>
        <dbReference type="Proteomes" id="UP000616201"/>
    </source>
</evidence>
<dbReference type="Proteomes" id="UP000616201">
    <property type="component" value="Unassembled WGS sequence"/>
</dbReference>
<feature type="transmembrane region" description="Helical" evidence="5">
    <location>
        <begin position="141"/>
        <end position="161"/>
    </location>
</feature>
<organism evidence="8 9">
    <name type="scientific">Sphingobacterium hungaricum</name>
    <dbReference type="NCBI Taxonomy" id="2082723"/>
    <lineage>
        <taxon>Bacteria</taxon>
        <taxon>Pseudomonadati</taxon>
        <taxon>Bacteroidota</taxon>
        <taxon>Sphingobacteriia</taxon>
        <taxon>Sphingobacteriales</taxon>
        <taxon>Sphingobacteriaceae</taxon>
        <taxon>Sphingobacterium</taxon>
    </lineage>
</organism>
<keyword evidence="3 5" id="KW-1133">Transmembrane helix</keyword>